<reference evidence="2 3" key="1">
    <citation type="submission" date="2018-11" db="EMBL/GenBank/DDBJ databases">
        <authorList>
            <consortium name="Pathogen Informatics"/>
        </authorList>
    </citation>
    <scope>NUCLEOTIDE SEQUENCE [LARGE SCALE GENOMIC DNA]</scope>
</reference>
<sequence length="56" mass="5760">MKAGIGEEVLVVVSVTAVSGLVIMDTMVIADLVAIHPFNNKEDGDGANSDEALCSL</sequence>
<protein>
    <submittedName>
        <fullName evidence="2">Uncharacterized protein</fullName>
    </submittedName>
</protein>
<gene>
    <name evidence="2" type="ORF">SVUK_LOCUS3580</name>
</gene>
<evidence type="ECO:0000313" key="2">
    <source>
        <dbReference type="EMBL" id="VDM68582.1"/>
    </source>
</evidence>
<dbReference type="Proteomes" id="UP000270094">
    <property type="component" value="Unassembled WGS sequence"/>
</dbReference>
<dbReference type="EMBL" id="UYYB01009292">
    <property type="protein sequence ID" value="VDM68582.1"/>
    <property type="molecule type" value="Genomic_DNA"/>
</dbReference>
<evidence type="ECO:0000256" key="1">
    <source>
        <dbReference type="SAM" id="Phobius"/>
    </source>
</evidence>
<name>A0A3P7KMJ1_STRVU</name>
<organism evidence="2 3">
    <name type="scientific">Strongylus vulgaris</name>
    <name type="common">Blood worm</name>
    <dbReference type="NCBI Taxonomy" id="40348"/>
    <lineage>
        <taxon>Eukaryota</taxon>
        <taxon>Metazoa</taxon>
        <taxon>Ecdysozoa</taxon>
        <taxon>Nematoda</taxon>
        <taxon>Chromadorea</taxon>
        <taxon>Rhabditida</taxon>
        <taxon>Rhabditina</taxon>
        <taxon>Rhabditomorpha</taxon>
        <taxon>Strongyloidea</taxon>
        <taxon>Strongylidae</taxon>
        <taxon>Strongylus</taxon>
    </lineage>
</organism>
<keyword evidence="1" id="KW-0812">Transmembrane</keyword>
<accession>A0A3P7KMJ1</accession>
<feature type="transmembrane region" description="Helical" evidence="1">
    <location>
        <begin position="9"/>
        <end position="30"/>
    </location>
</feature>
<keyword evidence="1" id="KW-1133">Transmembrane helix</keyword>
<evidence type="ECO:0000313" key="3">
    <source>
        <dbReference type="Proteomes" id="UP000270094"/>
    </source>
</evidence>
<keyword evidence="1" id="KW-0472">Membrane</keyword>
<proteinExistence type="predicted"/>
<keyword evidence="3" id="KW-1185">Reference proteome</keyword>
<dbReference type="AlphaFoldDB" id="A0A3P7KMJ1"/>